<evidence type="ECO:0000256" key="1">
    <source>
        <dbReference type="ARBA" id="ARBA00005817"/>
    </source>
</evidence>
<dbReference type="EnsemblBacteria" id="CAC11474">
    <property type="protein sequence ID" value="CAC11474"/>
    <property type="gene ID" value="CAC11474"/>
</dbReference>
<dbReference type="InterPro" id="IPR014730">
    <property type="entry name" value="ETF_a/b_N"/>
</dbReference>
<dbReference type="PIRSF" id="PIRSF000089">
    <property type="entry name" value="Electra_flavoP_a"/>
    <property type="match status" value="1"/>
</dbReference>
<dbReference type="InParanoid" id="Q9HLA0"/>
<dbReference type="InterPro" id="IPR014729">
    <property type="entry name" value="Rossmann-like_a/b/a_fold"/>
</dbReference>
<dbReference type="PaxDb" id="273075-Ta0329"/>
<organism evidence="3 4">
    <name type="scientific">Thermoplasma acidophilum (strain ATCC 25905 / DSM 1728 / JCM 9062 / NBRC 15155 / AMRC-C165)</name>
    <dbReference type="NCBI Taxonomy" id="273075"/>
    <lineage>
        <taxon>Archaea</taxon>
        <taxon>Methanobacteriati</taxon>
        <taxon>Thermoplasmatota</taxon>
        <taxon>Thermoplasmata</taxon>
        <taxon>Thermoplasmatales</taxon>
        <taxon>Thermoplasmataceae</taxon>
        <taxon>Thermoplasma</taxon>
    </lineage>
</organism>
<comment type="similarity">
    <text evidence="1">Belongs to the ETF alpha-subunit/FixB family.</text>
</comment>
<keyword evidence="4" id="KW-1185">Reference proteome</keyword>
<dbReference type="InterPro" id="IPR029035">
    <property type="entry name" value="DHS-like_NAD/FAD-binding_dom"/>
</dbReference>
<name>Q9HLA0_THEAC</name>
<dbReference type="Gene3D" id="3.40.50.1220">
    <property type="entry name" value="TPP-binding domain"/>
    <property type="match status" value="1"/>
</dbReference>
<dbReference type="Proteomes" id="UP000001024">
    <property type="component" value="Chromosome"/>
</dbReference>
<dbReference type="PANTHER" id="PTHR43153:SF1">
    <property type="entry name" value="ELECTRON TRANSFER FLAVOPROTEIN SUBUNIT ALPHA, MITOCHONDRIAL"/>
    <property type="match status" value="1"/>
</dbReference>
<dbReference type="GO" id="GO:0009055">
    <property type="term" value="F:electron transfer activity"/>
    <property type="evidence" value="ECO:0007669"/>
    <property type="project" value="InterPro"/>
</dbReference>
<dbReference type="HOGENOM" id="CLU_034178_1_1_2"/>
<dbReference type="AlphaFoldDB" id="Q9HLA0"/>
<dbReference type="eggNOG" id="arCOG00447">
    <property type="taxonomic scope" value="Archaea"/>
</dbReference>
<gene>
    <name evidence="3" type="ordered locus">Ta0329</name>
</gene>
<dbReference type="InterPro" id="IPR001308">
    <property type="entry name" value="ETF_a/FixB"/>
</dbReference>
<reference evidence="3 4" key="1">
    <citation type="journal article" date="2000" name="Nature">
        <title>The genome sequence of the thermoacidophilic scavenger Thermoplasma acidophilum.</title>
        <authorList>
            <person name="Ruepp A."/>
            <person name="Graml W."/>
            <person name="Santos-Martinez M.L."/>
            <person name="Koretke K.K."/>
            <person name="Volker C."/>
            <person name="Mewes H.W."/>
            <person name="Frishman D."/>
            <person name="Stocker S."/>
            <person name="Lupas A.N."/>
            <person name="Baumeister W."/>
        </authorList>
    </citation>
    <scope>NUCLEOTIDE SEQUENCE [LARGE SCALE GENOMIC DNA]</scope>
    <source>
        <strain evidence="4">ATCC 25905 / DSM 1728 / JCM 9062 / NBRC 15155 / AMRC-C165</strain>
    </source>
</reference>
<protein>
    <submittedName>
        <fullName evidence="3">Probable electron transfer flavoprotein, alpha subunit</fullName>
    </submittedName>
</protein>
<dbReference type="PANTHER" id="PTHR43153">
    <property type="entry name" value="ELECTRON TRANSFER FLAVOPROTEIN ALPHA"/>
    <property type="match status" value="1"/>
</dbReference>
<dbReference type="Pfam" id="PF00766">
    <property type="entry name" value="ETF_alpha"/>
    <property type="match status" value="1"/>
</dbReference>
<sequence length="351" mass="38333">MMVGLINAIPVANKDEYKNVGVYIEHRGDEIKRSSLEMIGIGKQLARKINEKLLCVVIGDKVDGIAKEVGEYGCDIVLAAESPDLAEYRTMPYAQIIGDYIAEYKPNIFLLAATRNGRDLASRIAVKERTGITADCTVLDVDENRTLLANRPTYGESTLAEILCRNHRPQMATARPGTFTPAEKEKDHKYEIVKKKVNVDKNMLKKQIIKFIPKKATDLTAAKIVVAGGLGLGGPDGFKLLQDLADLIGGAVGSSRPPVDLGWITRDHQVGQTGQAVRPDLYVAVGISGKPQHVAGMKFSKVIISINKDPNAEINKISDYIIVEDYRKAVPALIDAIKNFGKQKVAEAQKA</sequence>
<dbReference type="InterPro" id="IPR014731">
    <property type="entry name" value="ETF_asu_C"/>
</dbReference>
<dbReference type="GO" id="GO:0033539">
    <property type="term" value="P:fatty acid beta-oxidation using acyl-CoA dehydrogenase"/>
    <property type="evidence" value="ECO:0007669"/>
    <property type="project" value="TreeGrafter"/>
</dbReference>
<dbReference type="SUPFAM" id="SSF52467">
    <property type="entry name" value="DHS-like NAD/FAD-binding domain"/>
    <property type="match status" value="1"/>
</dbReference>
<evidence type="ECO:0000259" key="2">
    <source>
        <dbReference type="SMART" id="SM00893"/>
    </source>
</evidence>
<dbReference type="Pfam" id="PF01012">
    <property type="entry name" value="ETF"/>
    <property type="match status" value="1"/>
</dbReference>
<dbReference type="CDD" id="cd01715">
    <property type="entry name" value="ETF_alpha"/>
    <property type="match status" value="1"/>
</dbReference>
<dbReference type="InterPro" id="IPR033947">
    <property type="entry name" value="ETF_alpha_N"/>
</dbReference>
<accession>Q9HLA0</accession>
<evidence type="ECO:0000313" key="4">
    <source>
        <dbReference type="Proteomes" id="UP000001024"/>
    </source>
</evidence>
<dbReference type="KEGG" id="tac:Ta0329"/>
<dbReference type="Gene3D" id="3.40.50.620">
    <property type="entry name" value="HUPs"/>
    <property type="match status" value="1"/>
</dbReference>
<dbReference type="STRING" id="273075.gene:9571547"/>
<dbReference type="EMBL" id="AL445064">
    <property type="protein sequence ID" value="CAC11474.1"/>
    <property type="molecule type" value="Genomic_DNA"/>
</dbReference>
<evidence type="ECO:0000313" key="3">
    <source>
        <dbReference type="EMBL" id="CAC11474.1"/>
    </source>
</evidence>
<dbReference type="GO" id="GO:0050660">
    <property type="term" value="F:flavin adenine dinucleotide binding"/>
    <property type="evidence" value="ECO:0007669"/>
    <property type="project" value="InterPro"/>
</dbReference>
<dbReference type="SMART" id="SM00893">
    <property type="entry name" value="ETF"/>
    <property type="match status" value="1"/>
</dbReference>
<proteinExistence type="inferred from homology"/>
<feature type="domain" description="Electron transfer flavoprotein alpha/beta-subunit N-terminal" evidence="2">
    <location>
        <begin position="20"/>
        <end position="208"/>
    </location>
</feature>
<dbReference type="SUPFAM" id="SSF52402">
    <property type="entry name" value="Adenine nucleotide alpha hydrolases-like"/>
    <property type="match status" value="1"/>
</dbReference>